<feature type="domain" description="HD-GYP" evidence="1">
    <location>
        <begin position="114"/>
        <end position="310"/>
    </location>
</feature>
<evidence type="ECO:0000313" key="3">
    <source>
        <dbReference type="Proteomes" id="UP000831537"/>
    </source>
</evidence>
<sequence>MKLIPTKNIRPGFELAKPIYDERGRILVQKEVRLTQSMVHRLQNLGVTYVFIREKDTEDIYVHPPIPDQQRMEAIQQIKETFKSVEVQGISNQRNYLLEKAANKLNYLVTEIAAELGKNEDVIHYLSDLLIIDDYVFSHSLNVSLYTLALAQEKNMKRTELEQLGLGAILHDIGKIILPDEILNKPGKLSDAEFQIVQSHTDYGFEMLRKVPGIPLLVAHCAFQHHERLDGSGYPRGITEAVIHPFARMIGVADVFDAVTSNRVYREAMLPHEGLEILYSGAGTLFDKSLVETFKKTIALYPNGMTVQLSDGSEGVVARQNYQLLERPVVRILKENGVKVSPYDLNLAKVLNVMIIHTNKLSPVK</sequence>
<dbReference type="InterPro" id="IPR006675">
    <property type="entry name" value="HDIG_dom"/>
</dbReference>
<dbReference type="Pfam" id="PF13487">
    <property type="entry name" value="HD_5"/>
    <property type="match status" value="1"/>
</dbReference>
<dbReference type="SMART" id="SM00471">
    <property type="entry name" value="HDc"/>
    <property type="match status" value="1"/>
</dbReference>
<gene>
    <name evidence="2" type="ORF">MUN87_22135</name>
</gene>
<dbReference type="InterPro" id="IPR003607">
    <property type="entry name" value="HD/PDEase_dom"/>
</dbReference>
<evidence type="ECO:0000313" key="2">
    <source>
        <dbReference type="EMBL" id="UOQ85305.1"/>
    </source>
</evidence>
<dbReference type="NCBIfam" id="TIGR00277">
    <property type="entry name" value="HDIG"/>
    <property type="match status" value="1"/>
</dbReference>
<evidence type="ECO:0000259" key="1">
    <source>
        <dbReference type="PROSITE" id="PS51832"/>
    </source>
</evidence>
<dbReference type="SUPFAM" id="SSF109604">
    <property type="entry name" value="HD-domain/PDEase-like"/>
    <property type="match status" value="1"/>
</dbReference>
<proteinExistence type="predicted"/>
<keyword evidence="3" id="KW-1185">Reference proteome</keyword>
<dbReference type="InterPro" id="IPR037522">
    <property type="entry name" value="HD_GYP_dom"/>
</dbReference>
<accession>A0ABY4GMA1</accession>
<organism evidence="2 3">
    <name type="scientific">Gracilibacillus salinarum</name>
    <dbReference type="NCBI Taxonomy" id="2932255"/>
    <lineage>
        <taxon>Bacteria</taxon>
        <taxon>Bacillati</taxon>
        <taxon>Bacillota</taxon>
        <taxon>Bacilli</taxon>
        <taxon>Bacillales</taxon>
        <taxon>Bacillaceae</taxon>
        <taxon>Gracilibacillus</taxon>
    </lineage>
</organism>
<dbReference type="CDD" id="cd00077">
    <property type="entry name" value="HDc"/>
    <property type="match status" value="1"/>
</dbReference>
<protein>
    <submittedName>
        <fullName evidence="2">HD-GYP domain-containing protein</fullName>
    </submittedName>
</protein>
<dbReference type="RefSeq" id="WP_244744010.1">
    <property type="nucleotide sequence ID" value="NZ_CP095071.1"/>
</dbReference>
<dbReference type="Gene3D" id="1.10.3210.10">
    <property type="entry name" value="Hypothetical protein af1432"/>
    <property type="match status" value="1"/>
</dbReference>
<dbReference type="PANTHER" id="PTHR43155:SF2">
    <property type="entry name" value="CYCLIC DI-GMP PHOSPHODIESTERASE PA4108"/>
    <property type="match status" value="1"/>
</dbReference>
<dbReference type="EMBL" id="CP095071">
    <property type="protein sequence ID" value="UOQ85305.1"/>
    <property type="molecule type" value="Genomic_DNA"/>
</dbReference>
<dbReference type="PANTHER" id="PTHR43155">
    <property type="entry name" value="CYCLIC DI-GMP PHOSPHODIESTERASE PA4108-RELATED"/>
    <property type="match status" value="1"/>
</dbReference>
<name>A0ABY4GMA1_9BACI</name>
<reference evidence="2 3" key="1">
    <citation type="submission" date="2022-04" db="EMBL/GenBank/DDBJ databases">
        <title>Gracilibacillus sp. isolated from saltern.</title>
        <authorList>
            <person name="Won M."/>
            <person name="Lee C.-M."/>
            <person name="Woen H.-Y."/>
            <person name="Kwon S.-W."/>
        </authorList>
    </citation>
    <scope>NUCLEOTIDE SEQUENCE [LARGE SCALE GENOMIC DNA]</scope>
    <source>
        <strain evidence="2 3">SSPM10-3</strain>
    </source>
</reference>
<dbReference type="Proteomes" id="UP000831537">
    <property type="component" value="Chromosome"/>
</dbReference>
<dbReference type="PROSITE" id="PS51832">
    <property type="entry name" value="HD_GYP"/>
    <property type="match status" value="1"/>
</dbReference>